<organism evidence="3 4">
    <name type="scientific">Roseomonas populi</name>
    <dbReference type="NCBI Taxonomy" id="3121582"/>
    <lineage>
        <taxon>Bacteria</taxon>
        <taxon>Pseudomonadati</taxon>
        <taxon>Pseudomonadota</taxon>
        <taxon>Alphaproteobacteria</taxon>
        <taxon>Acetobacterales</taxon>
        <taxon>Roseomonadaceae</taxon>
        <taxon>Roseomonas</taxon>
    </lineage>
</organism>
<gene>
    <name evidence="3" type="ORF">NRP21_03845</name>
</gene>
<keyword evidence="2 3" id="KW-0560">Oxidoreductase</keyword>
<proteinExistence type="inferred from homology"/>
<dbReference type="CDD" id="cd00667">
    <property type="entry name" value="ring_hydroxylating_dioxygenases_beta"/>
    <property type="match status" value="1"/>
</dbReference>
<reference evidence="3 4" key="1">
    <citation type="submission" date="2022-06" db="EMBL/GenBank/DDBJ databases">
        <title>Roseomonas CN29.</title>
        <authorList>
            <person name="Cheng Y."/>
            <person name="He X."/>
        </authorList>
    </citation>
    <scope>NUCLEOTIDE SEQUENCE [LARGE SCALE GENOMIC DNA]</scope>
    <source>
        <strain evidence="3 4">CN29</strain>
    </source>
</reference>
<dbReference type="Pfam" id="PF00866">
    <property type="entry name" value="Ring_hydroxyl_B"/>
    <property type="match status" value="1"/>
</dbReference>
<dbReference type="PANTHER" id="PTHR41534">
    <property type="entry name" value="BLR3401 PROTEIN"/>
    <property type="match status" value="1"/>
</dbReference>
<comment type="similarity">
    <text evidence="1">Belongs to the bacterial ring-hydroxylating dioxygenase beta subunit family.</text>
</comment>
<sequence>MSEVLAASRPKRSLAWYELKQEVEEFLYAEVDLLDERRFEEWLDLLAEDIVYFMPMRRNVKFGQHAERENTKLGSGISWFDEDKWTLTKRVEQILTGVHYAEEPLSRVCHMLTNVQLLQADPSPEEAKEVTVKSRFLVYQNRVEHETYTLVGKRTDVLRRHGDSWQVAKREIILDQNVLLAKNLTVFF</sequence>
<evidence type="ECO:0000256" key="1">
    <source>
        <dbReference type="ARBA" id="ARBA00009570"/>
    </source>
</evidence>
<dbReference type="Gene3D" id="3.10.450.50">
    <property type="match status" value="1"/>
</dbReference>
<keyword evidence="3" id="KW-0223">Dioxygenase</keyword>
<dbReference type="InterPro" id="IPR032710">
    <property type="entry name" value="NTF2-like_dom_sf"/>
</dbReference>
<dbReference type="SUPFAM" id="SSF54427">
    <property type="entry name" value="NTF2-like"/>
    <property type="match status" value="1"/>
</dbReference>
<dbReference type="EMBL" id="JANJOU010000002">
    <property type="protein sequence ID" value="MCR0981180.1"/>
    <property type="molecule type" value="Genomic_DNA"/>
</dbReference>
<dbReference type="PANTHER" id="PTHR41534:SF2">
    <property type="entry name" value="3-PHENYLPROPIONATE_CINNAMIC ACID DIOXYGENASE SUBUNIT BETA"/>
    <property type="match status" value="1"/>
</dbReference>
<protein>
    <submittedName>
        <fullName evidence="3">3-phenylpropionate/cinnamic acid dioxygenase subunit beta</fullName>
        <ecNumber evidence="3">1.14.12.19</ecNumber>
    </submittedName>
</protein>
<dbReference type="RefSeq" id="WP_257714857.1">
    <property type="nucleotide sequence ID" value="NZ_JANJOU010000002.1"/>
</dbReference>
<name>A0ABT1WZ95_9PROT</name>
<dbReference type="GO" id="GO:0008695">
    <property type="term" value="F:3-phenylpropionate dioxygenase activity"/>
    <property type="evidence" value="ECO:0007669"/>
    <property type="project" value="UniProtKB-EC"/>
</dbReference>
<dbReference type="EC" id="1.14.12.19" evidence="3"/>
<keyword evidence="4" id="KW-1185">Reference proteome</keyword>
<dbReference type="Proteomes" id="UP001524642">
    <property type="component" value="Unassembled WGS sequence"/>
</dbReference>
<dbReference type="NCBIfam" id="NF007479">
    <property type="entry name" value="PRK10069.1"/>
    <property type="match status" value="1"/>
</dbReference>
<accession>A0ABT1WZ95</accession>
<evidence type="ECO:0000313" key="3">
    <source>
        <dbReference type="EMBL" id="MCR0981180.1"/>
    </source>
</evidence>
<evidence type="ECO:0000313" key="4">
    <source>
        <dbReference type="Proteomes" id="UP001524642"/>
    </source>
</evidence>
<dbReference type="InterPro" id="IPR000391">
    <property type="entry name" value="Rng_hydr_dOase-bsu"/>
</dbReference>
<evidence type="ECO:0000256" key="2">
    <source>
        <dbReference type="ARBA" id="ARBA00023002"/>
    </source>
</evidence>
<comment type="caution">
    <text evidence="3">The sequence shown here is derived from an EMBL/GenBank/DDBJ whole genome shotgun (WGS) entry which is preliminary data.</text>
</comment>